<comment type="caution">
    <text evidence="2">The sequence shown here is derived from an EMBL/GenBank/DDBJ whole genome shotgun (WGS) entry which is preliminary data.</text>
</comment>
<protein>
    <submittedName>
        <fullName evidence="2">Uncharacterized protein</fullName>
    </submittedName>
</protein>
<name>A0AAW8YFV8_PEDAC</name>
<gene>
    <name evidence="2" type="ORF">R0G89_05330</name>
</gene>
<evidence type="ECO:0000313" key="2">
    <source>
        <dbReference type="EMBL" id="MDV2621152.1"/>
    </source>
</evidence>
<evidence type="ECO:0000256" key="1">
    <source>
        <dbReference type="SAM" id="Coils"/>
    </source>
</evidence>
<dbReference type="Proteomes" id="UP001280897">
    <property type="component" value="Unassembled WGS sequence"/>
</dbReference>
<dbReference type="RefSeq" id="WP_317072116.1">
    <property type="nucleotide sequence ID" value="NZ_JAWJAV010000003.1"/>
</dbReference>
<evidence type="ECO:0000313" key="3">
    <source>
        <dbReference type="Proteomes" id="UP001280897"/>
    </source>
</evidence>
<organism evidence="2 3">
    <name type="scientific">Pediococcus acidilactici</name>
    <dbReference type="NCBI Taxonomy" id="1254"/>
    <lineage>
        <taxon>Bacteria</taxon>
        <taxon>Bacillati</taxon>
        <taxon>Bacillota</taxon>
        <taxon>Bacilli</taxon>
        <taxon>Lactobacillales</taxon>
        <taxon>Lactobacillaceae</taxon>
        <taxon>Pediococcus</taxon>
        <taxon>Pediococcus acidilactici group</taxon>
    </lineage>
</organism>
<dbReference type="EMBL" id="JAWJAV010000003">
    <property type="protein sequence ID" value="MDV2621152.1"/>
    <property type="molecule type" value="Genomic_DNA"/>
</dbReference>
<keyword evidence="1" id="KW-0175">Coiled coil</keyword>
<dbReference type="AlphaFoldDB" id="A0AAW8YFV8"/>
<reference evidence="2" key="1">
    <citation type="journal article" date="2023" name="PeerJ">
        <title>Selection and evaluation of lactic acid bacteria from chicken feces in Thailand as potential probiotics.</title>
        <authorList>
            <person name="Khurajog B."/>
            <person name="Disastra Y."/>
            <person name="Lawwyne L.D."/>
            <person name="Sirichokchatchawan W."/>
            <person name="Niyomtham W."/>
            <person name="Yindee J."/>
            <person name="Hampson D.J."/>
            <person name="Prapasarakul N."/>
        </authorList>
    </citation>
    <scope>NUCLEOTIDE SEQUENCE</scope>
    <source>
        <strain evidence="2">BF9</strain>
    </source>
</reference>
<reference evidence="2" key="2">
    <citation type="submission" date="2023-10" db="EMBL/GenBank/DDBJ databases">
        <authorList>
            <person name="Khurajog B."/>
        </authorList>
    </citation>
    <scope>NUCLEOTIDE SEQUENCE</scope>
    <source>
        <strain evidence="2">BF9</strain>
    </source>
</reference>
<accession>A0AAW8YFV8</accession>
<proteinExistence type="predicted"/>
<sequence>MSDKLKRIDLVTDDLRLGDRDERTDLVGNFKNTEEAINAIIGWIDSDDTSDFVSKEDLESMLKELRDMIKENNKDLKERINRILLGTDVESIEIVVTQILKQRGVID</sequence>
<feature type="coiled-coil region" evidence="1">
    <location>
        <begin position="55"/>
        <end position="82"/>
    </location>
</feature>